<name>A0ABS8SID3_DATST</name>
<comment type="caution">
    <text evidence="2">The sequence shown here is derived from an EMBL/GenBank/DDBJ whole genome shotgun (WGS) entry which is preliminary data.</text>
</comment>
<feature type="region of interest" description="Disordered" evidence="1">
    <location>
        <begin position="21"/>
        <end position="69"/>
    </location>
</feature>
<evidence type="ECO:0000313" key="2">
    <source>
        <dbReference type="EMBL" id="MCD7458590.1"/>
    </source>
</evidence>
<dbReference type="EMBL" id="JACEIK010000528">
    <property type="protein sequence ID" value="MCD7458590.1"/>
    <property type="molecule type" value="Genomic_DNA"/>
</dbReference>
<keyword evidence="3" id="KW-1185">Reference proteome</keyword>
<organism evidence="2 3">
    <name type="scientific">Datura stramonium</name>
    <name type="common">Jimsonweed</name>
    <name type="synonym">Common thornapple</name>
    <dbReference type="NCBI Taxonomy" id="4076"/>
    <lineage>
        <taxon>Eukaryota</taxon>
        <taxon>Viridiplantae</taxon>
        <taxon>Streptophyta</taxon>
        <taxon>Embryophyta</taxon>
        <taxon>Tracheophyta</taxon>
        <taxon>Spermatophyta</taxon>
        <taxon>Magnoliopsida</taxon>
        <taxon>eudicotyledons</taxon>
        <taxon>Gunneridae</taxon>
        <taxon>Pentapetalae</taxon>
        <taxon>asterids</taxon>
        <taxon>lamiids</taxon>
        <taxon>Solanales</taxon>
        <taxon>Solanaceae</taxon>
        <taxon>Solanoideae</taxon>
        <taxon>Datureae</taxon>
        <taxon>Datura</taxon>
    </lineage>
</organism>
<evidence type="ECO:0000256" key="1">
    <source>
        <dbReference type="SAM" id="MobiDB-lite"/>
    </source>
</evidence>
<evidence type="ECO:0000313" key="3">
    <source>
        <dbReference type="Proteomes" id="UP000823775"/>
    </source>
</evidence>
<proteinExistence type="predicted"/>
<reference evidence="2 3" key="1">
    <citation type="journal article" date="2021" name="BMC Genomics">
        <title>Datura genome reveals duplications of psychoactive alkaloid biosynthetic genes and high mutation rate following tissue culture.</title>
        <authorList>
            <person name="Rajewski A."/>
            <person name="Carter-House D."/>
            <person name="Stajich J."/>
            <person name="Litt A."/>
        </authorList>
    </citation>
    <scope>NUCLEOTIDE SEQUENCE [LARGE SCALE GENOMIC DNA]</scope>
    <source>
        <strain evidence="2">AR-01</strain>
    </source>
</reference>
<sequence length="109" mass="12193">MLKEQKDLTIENENLRIEFEVGASPGRQKSQELGQEDLASSSDDDLLNYDFGENEKDKEEENLKIPPASPIKKLTRPMAFIVPASVEPSSLSAKFQELSQGIQASWDKP</sequence>
<protein>
    <submittedName>
        <fullName evidence="2">Uncharacterized protein</fullName>
    </submittedName>
</protein>
<dbReference type="Proteomes" id="UP000823775">
    <property type="component" value="Unassembled WGS sequence"/>
</dbReference>
<gene>
    <name evidence="2" type="ORF">HAX54_038625</name>
</gene>
<accession>A0ABS8SID3</accession>
<feature type="compositionally biased region" description="Basic and acidic residues" evidence="1">
    <location>
        <begin position="53"/>
        <end position="63"/>
    </location>
</feature>